<comment type="caution">
    <text evidence="15">The sequence shown here is derived from an EMBL/GenBank/DDBJ whole genome shotgun (WGS) entry which is preliminary data.</text>
</comment>
<feature type="region of interest" description="Disordered" evidence="13">
    <location>
        <begin position="726"/>
        <end position="803"/>
    </location>
</feature>
<evidence type="ECO:0000256" key="11">
    <source>
        <dbReference type="ARBA" id="ARBA00048679"/>
    </source>
</evidence>
<evidence type="ECO:0000256" key="8">
    <source>
        <dbReference type="ARBA" id="ARBA00022840"/>
    </source>
</evidence>
<feature type="compositionally biased region" description="Low complexity" evidence="13">
    <location>
        <begin position="533"/>
        <end position="557"/>
    </location>
</feature>
<proteinExistence type="predicted"/>
<keyword evidence="7" id="KW-0418">Kinase</keyword>
<dbReference type="PANTHER" id="PTHR22984">
    <property type="entry name" value="SERINE/THREONINE-PROTEIN KINASE PIM"/>
    <property type="match status" value="1"/>
</dbReference>
<evidence type="ECO:0000256" key="10">
    <source>
        <dbReference type="ARBA" id="ARBA00047899"/>
    </source>
</evidence>
<feature type="region of interest" description="Disordered" evidence="13">
    <location>
        <begin position="1"/>
        <end position="117"/>
    </location>
</feature>
<dbReference type="PROSITE" id="PS00107">
    <property type="entry name" value="PROTEIN_KINASE_ATP"/>
    <property type="match status" value="1"/>
</dbReference>
<keyword evidence="8 12" id="KW-0067">ATP-binding</keyword>
<dbReference type="Pfam" id="PF00069">
    <property type="entry name" value="Pkinase"/>
    <property type="match status" value="1"/>
</dbReference>
<dbReference type="InterPro" id="IPR017441">
    <property type="entry name" value="Protein_kinase_ATP_BS"/>
</dbReference>
<dbReference type="Gene3D" id="1.10.510.10">
    <property type="entry name" value="Transferase(Phosphotransferase) domain 1"/>
    <property type="match status" value="1"/>
</dbReference>
<evidence type="ECO:0000256" key="1">
    <source>
        <dbReference type="ARBA" id="ARBA00004192"/>
    </source>
</evidence>
<reference evidence="15 16" key="1">
    <citation type="submission" date="2023-09" db="EMBL/GenBank/DDBJ databases">
        <title>Pangenome analysis of Batrachochytrium dendrobatidis and related Chytrids.</title>
        <authorList>
            <person name="Yacoub M.N."/>
            <person name="Stajich J.E."/>
            <person name="James T.Y."/>
        </authorList>
    </citation>
    <scope>NUCLEOTIDE SEQUENCE [LARGE SCALE GENOMIC DNA]</scope>
    <source>
        <strain evidence="15 16">JEL0888</strain>
    </source>
</reference>
<feature type="domain" description="Protein kinase" evidence="14">
    <location>
        <begin position="669"/>
        <end position="1061"/>
    </location>
</feature>
<evidence type="ECO:0000313" key="15">
    <source>
        <dbReference type="EMBL" id="KAL2919362.1"/>
    </source>
</evidence>
<comment type="catalytic activity">
    <reaction evidence="11">
        <text>L-seryl-[protein] + ATP = O-phospho-L-seryl-[protein] + ADP + H(+)</text>
        <dbReference type="Rhea" id="RHEA:17989"/>
        <dbReference type="Rhea" id="RHEA-COMP:9863"/>
        <dbReference type="Rhea" id="RHEA-COMP:11604"/>
        <dbReference type="ChEBI" id="CHEBI:15378"/>
        <dbReference type="ChEBI" id="CHEBI:29999"/>
        <dbReference type="ChEBI" id="CHEBI:30616"/>
        <dbReference type="ChEBI" id="CHEBI:83421"/>
        <dbReference type="ChEBI" id="CHEBI:456216"/>
        <dbReference type="EC" id="2.7.11.1"/>
    </reaction>
</comment>
<feature type="region of interest" description="Disordered" evidence="13">
    <location>
        <begin position="522"/>
        <end position="585"/>
    </location>
</feature>
<evidence type="ECO:0000256" key="5">
    <source>
        <dbReference type="ARBA" id="ARBA00022679"/>
    </source>
</evidence>
<feature type="region of interest" description="Disordered" evidence="13">
    <location>
        <begin position="134"/>
        <end position="180"/>
    </location>
</feature>
<keyword evidence="6 12" id="KW-0547">Nucleotide-binding</keyword>
<feature type="region of interest" description="Disordered" evidence="13">
    <location>
        <begin position="473"/>
        <end position="503"/>
    </location>
</feature>
<evidence type="ECO:0000313" key="16">
    <source>
        <dbReference type="Proteomes" id="UP001527925"/>
    </source>
</evidence>
<feature type="compositionally biased region" description="Low complexity" evidence="13">
    <location>
        <begin position="40"/>
        <end position="53"/>
    </location>
</feature>
<dbReference type="InterPro" id="IPR011009">
    <property type="entry name" value="Kinase-like_dom_sf"/>
</dbReference>
<dbReference type="PROSITE" id="PS50011">
    <property type="entry name" value="PROTEIN_KINASE_DOM"/>
    <property type="match status" value="1"/>
</dbReference>
<feature type="compositionally biased region" description="Basic and acidic residues" evidence="13">
    <location>
        <begin position="144"/>
        <end position="158"/>
    </location>
</feature>
<name>A0ABR4NIM5_9FUNG</name>
<dbReference type="Proteomes" id="UP001527925">
    <property type="component" value="Unassembled WGS sequence"/>
</dbReference>
<dbReference type="InterPro" id="IPR000719">
    <property type="entry name" value="Prot_kinase_dom"/>
</dbReference>
<accession>A0ABR4NIM5</accession>
<evidence type="ECO:0000259" key="14">
    <source>
        <dbReference type="PROSITE" id="PS50011"/>
    </source>
</evidence>
<protein>
    <recommendedName>
        <fullName evidence="3">Serine/threonine-protein kinase 1</fullName>
        <ecNumber evidence="2">2.7.11.1</ecNumber>
    </recommendedName>
</protein>
<dbReference type="Gene3D" id="3.30.200.20">
    <property type="entry name" value="Phosphorylase Kinase, domain 1"/>
    <property type="match status" value="1"/>
</dbReference>
<dbReference type="EC" id="2.7.11.1" evidence="2"/>
<feature type="compositionally biased region" description="Low complexity" evidence="13">
    <location>
        <begin position="88"/>
        <end position="111"/>
    </location>
</feature>
<evidence type="ECO:0000256" key="3">
    <source>
        <dbReference type="ARBA" id="ARBA00016885"/>
    </source>
</evidence>
<dbReference type="SUPFAM" id="SSF56112">
    <property type="entry name" value="Protein kinase-like (PK-like)"/>
    <property type="match status" value="1"/>
</dbReference>
<keyword evidence="4" id="KW-0723">Serine/threonine-protein kinase</keyword>
<evidence type="ECO:0000256" key="12">
    <source>
        <dbReference type="PROSITE-ProRule" id="PRU10141"/>
    </source>
</evidence>
<evidence type="ECO:0000256" key="7">
    <source>
        <dbReference type="ARBA" id="ARBA00022777"/>
    </source>
</evidence>
<organism evidence="15 16">
    <name type="scientific">Polyrhizophydium stewartii</name>
    <dbReference type="NCBI Taxonomy" id="2732419"/>
    <lineage>
        <taxon>Eukaryota</taxon>
        <taxon>Fungi</taxon>
        <taxon>Fungi incertae sedis</taxon>
        <taxon>Chytridiomycota</taxon>
        <taxon>Chytridiomycota incertae sedis</taxon>
        <taxon>Chytridiomycetes</taxon>
        <taxon>Rhizophydiales</taxon>
        <taxon>Rhizophydiales incertae sedis</taxon>
        <taxon>Polyrhizophydium</taxon>
    </lineage>
</organism>
<feature type="region of interest" description="Disordered" evidence="13">
    <location>
        <begin position="433"/>
        <end position="459"/>
    </location>
</feature>
<feature type="compositionally biased region" description="Polar residues" evidence="13">
    <location>
        <begin position="159"/>
        <end position="178"/>
    </location>
</feature>
<feature type="compositionally biased region" description="Pro residues" evidence="13">
    <location>
        <begin position="748"/>
        <end position="757"/>
    </location>
</feature>
<evidence type="ECO:0000256" key="9">
    <source>
        <dbReference type="ARBA" id="ARBA00023200"/>
    </source>
</evidence>
<evidence type="ECO:0000256" key="6">
    <source>
        <dbReference type="ARBA" id="ARBA00022741"/>
    </source>
</evidence>
<evidence type="ECO:0000256" key="13">
    <source>
        <dbReference type="SAM" id="MobiDB-lite"/>
    </source>
</evidence>
<gene>
    <name evidence="15" type="ORF">HK105_201005</name>
</gene>
<feature type="compositionally biased region" description="Low complexity" evidence="13">
    <location>
        <begin position="481"/>
        <end position="499"/>
    </location>
</feature>
<dbReference type="InterPro" id="IPR008271">
    <property type="entry name" value="Ser/Thr_kinase_AS"/>
</dbReference>
<comment type="subcellular location">
    <subcellularLocation>
        <location evidence="1">Host cytoplasm</location>
    </subcellularLocation>
</comment>
<keyword evidence="5" id="KW-0808">Transferase</keyword>
<dbReference type="EMBL" id="JADGIZ020000003">
    <property type="protein sequence ID" value="KAL2919362.1"/>
    <property type="molecule type" value="Genomic_DNA"/>
</dbReference>
<feature type="compositionally biased region" description="Polar residues" evidence="13">
    <location>
        <begin position="573"/>
        <end position="583"/>
    </location>
</feature>
<dbReference type="SMART" id="SM00220">
    <property type="entry name" value="S_TKc"/>
    <property type="match status" value="1"/>
</dbReference>
<keyword evidence="9" id="KW-1035">Host cytoplasm</keyword>
<sequence length="1087" mass="114556">MSRMPTVTKSSRRPTQELVELDEGYGSMPTMDGSSKDLGASATAAADAAAPNAHLQGVERVPSPSEHDKGGSARIAASVAVADDKPVSRSASIKGARRAGSASSATGSLAAVPGSGPNAPVLLTFVRNYARDAVPEEEEEQDDASARDNSQRSCDRSRSGSAVSSTNDQASARETANASHAAHADRIASIDGEASNAGVAAAGILAREASLASFATEYVSTGVTLGQLRKWAPVQNLCDAAAARGDELTEATSDSGSISERIIAPLNGQSKLVGIDGDEDNREPAVNMNPSSVAAPALSSSRTLAQAPSAINVKPRAEMHDGQPEEADLASWAVKKTVLMDDAEPSAGQEGRTSIVQDVVDGWEAYSRGLQFVGKPSQQRPSSSDSSLAETDALAGDLAVQARPALPIVAISAAGITSSIKPAAAYLASKPAAHSEIQRPTQTSSVARPVGSVAVDRPQPPLVSAASLPVLLKHKDSGPPQTMQTASPSSATQQAPSKPRSWFRTDVRPFFLKKLTIGKPAEIGASNGPASLTSGPSSTTITESTSPKSAGASATKQPAPPKPAATAAQSQKRSPTLINRLTPSNNNLASASSLSTIVEGKVSAASAVQQAQSASASALAAQLEAASIAAPKLSVSSAGKSGSLPFSDDDGVILDFASNKEKMRFESSYKLIKQIGSGGHSTVRLAMRESDGAMVVCKFIHASSVWHWHITSDPFPLTEAAIKDSQARAAAPLSPTGVNAEPLRSPQRAPPAPPKPASRPAGKTPLALQPSLSVDKASGKKAKPTSILPLPKKSAGKQMSIDDRNAASQASAVATQRAAAQRKIPLEIYMMRVFTESQLPGLVRYIEHFEIGSRFIIVMEYLGQDWIDLYDYIEIYGPVNEQHTREIFQQVVQTVAYMHSLGYCHNDIKDENIMINVNTREIKLIDFGSTTHLDPDTTTNIFYGTKKFAAPEALDNRPYFPEKQEVWALGTLLYVLLFKMDPFKSDEEVCGLDIERRIQRLRRPAPLSASISAQNVASGSKSAGHSAIPVSDEAVDLLVKLMEKKWENRPGIGGILGHRFFERGPDSANGRAKHTLADADSRVEVQM</sequence>
<evidence type="ECO:0000256" key="2">
    <source>
        <dbReference type="ARBA" id="ARBA00012513"/>
    </source>
</evidence>
<dbReference type="PROSITE" id="PS00108">
    <property type="entry name" value="PROTEIN_KINASE_ST"/>
    <property type="match status" value="1"/>
</dbReference>
<dbReference type="PANTHER" id="PTHR22984:SF25">
    <property type="entry name" value="PROTEIN KINASE DOMAIN-CONTAINING PROTEIN"/>
    <property type="match status" value="1"/>
</dbReference>
<comment type="catalytic activity">
    <reaction evidence="10">
        <text>L-threonyl-[protein] + ATP = O-phospho-L-threonyl-[protein] + ADP + H(+)</text>
        <dbReference type="Rhea" id="RHEA:46608"/>
        <dbReference type="Rhea" id="RHEA-COMP:11060"/>
        <dbReference type="Rhea" id="RHEA-COMP:11605"/>
        <dbReference type="ChEBI" id="CHEBI:15378"/>
        <dbReference type="ChEBI" id="CHEBI:30013"/>
        <dbReference type="ChEBI" id="CHEBI:30616"/>
        <dbReference type="ChEBI" id="CHEBI:61977"/>
        <dbReference type="ChEBI" id="CHEBI:456216"/>
        <dbReference type="EC" id="2.7.11.1"/>
    </reaction>
</comment>
<evidence type="ECO:0000256" key="4">
    <source>
        <dbReference type="ARBA" id="ARBA00022527"/>
    </source>
</evidence>
<dbReference type="InterPro" id="IPR051138">
    <property type="entry name" value="PIM_Ser/Thr_kinase"/>
</dbReference>
<keyword evidence="16" id="KW-1185">Reference proteome</keyword>
<feature type="binding site" evidence="12">
    <location>
        <position position="698"/>
    </location>
    <ligand>
        <name>ATP</name>
        <dbReference type="ChEBI" id="CHEBI:30616"/>
    </ligand>
</feature>